<keyword evidence="7" id="KW-0503">Monooxygenase</keyword>
<comment type="cofactor">
    <cofactor evidence="1">
        <name>Cu(2+)</name>
        <dbReference type="ChEBI" id="CHEBI:29036"/>
    </cofactor>
</comment>
<keyword evidence="5" id="KW-0560">Oxidoreductase</keyword>
<dbReference type="PRINTS" id="PR00092">
    <property type="entry name" value="TYROSINASE"/>
</dbReference>
<evidence type="ECO:0000256" key="8">
    <source>
        <dbReference type="ARBA" id="ARBA00023101"/>
    </source>
</evidence>
<name>A0A6G1JIY4_9PLEO</name>
<keyword evidence="6" id="KW-0186">Copper</keyword>
<evidence type="ECO:0000256" key="3">
    <source>
        <dbReference type="ARBA" id="ARBA00011906"/>
    </source>
</evidence>
<dbReference type="InterPro" id="IPR008922">
    <property type="entry name" value="Di-copper_centre_dom_sf"/>
</dbReference>
<dbReference type="PANTHER" id="PTHR11474:SF76">
    <property type="entry name" value="SHKT DOMAIN-CONTAINING PROTEIN"/>
    <property type="match status" value="1"/>
</dbReference>
<evidence type="ECO:0000256" key="1">
    <source>
        <dbReference type="ARBA" id="ARBA00001973"/>
    </source>
</evidence>
<dbReference type="InterPro" id="IPR002227">
    <property type="entry name" value="Tyrosinase_Cu-bd"/>
</dbReference>
<evidence type="ECO:0000256" key="6">
    <source>
        <dbReference type="ARBA" id="ARBA00023008"/>
    </source>
</evidence>
<dbReference type="EMBL" id="MU005571">
    <property type="protein sequence ID" value="KAF2690201.1"/>
    <property type="molecule type" value="Genomic_DNA"/>
</dbReference>
<dbReference type="PROSITE" id="PS00498">
    <property type="entry name" value="TYROSINASE_2"/>
    <property type="match status" value="1"/>
</dbReference>
<evidence type="ECO:0000256" key="10">
    <source>
        <dbReference type="ARBA" id="ARBA00048881"/>
    </source>
</evidence>
<keyword evidence="14" id="KW-1185">Reference proteome</keyword>
<evidence type="ECO:0000256" key="2">
    <source>
        <dbReference type="ARBA" id="ARBA00009928"/>
    </source>
</evidence>
<keyword evidence="4" id="KW-0479">Metal-binding</keyword>
<dbReference type="PANTHER" id="PTHR11474">
    <property type="entry name" value="TYROSINASE FAMILY MEMBER"/>
    <property type="match status" value="1"/>
</dbReference>
<dbReference type="SUPFAM" id="SSF48056">
    <property type="entry name" value="Di-copper centre-containing domain"/>
    <property type="match status" value="1"/>
</dbReference>
<dbReference type="AlphaFoldDB" id="A0A6G1JIY4"/>
<dbReference type="Proteomes" id="UP000799291">
    <property type="component" value="Unassembled WGS sequence"/>
</dbReference>
<protein>
    <recommendedName>
        <fullName evidence="3">tyrosinase</fullName>
        <ecNumber evidence="3">1.14.18.1</ecNumber>
    </recommendedName>
</protein>
<comment type="catalytic activity">
    <reaction evidence="9">
        <text>2 L-dopa + O2 = 2 L-dopaquinone + 2 H2O</text>
        <dbReference type="Rhea" id="RHEA:34287"/>
        <dbReference type="ChEBI" id="CHEBI:15377"/>
        <dbReference type="ChEBI" id="CHEBI:15379"/>
        <dbReference type="ChEBI" id="CHEBI:57504"/>
        <dbReference type="ChEBI" id="CHEBI:57924"/>
        <dbReference type="EC" id="1.14.18.1"/>
    </reaction>
</comment>
<dbReference type="GO" id="GO:0046872">
    <property type="term" value="F:metal ion binding"/>
    <property type="evidence" value="ECO:0007669"/>
    <property type="project" value="UniProtKB-KW"/>
</dbReference>
<sequence length="600" mass="65328">MRVTHIAAVSLLAVTSYGSPLFTSDDSRLVTRQVPGSYYAVTGATGGVFPRLEIRELQKKGGEMWNLFLLALAEFQAMDQTIIDSYYQIAGIHGMPWASWDGVEGTTEGKNDWNRGYCPHAQVLFGTWHRPYLVLFEQKLQSVAKAIANRFPTASKATYQDAATKLRIPFWDWAKAIPTTEPMIPEVVSAEKVQVTFPNGTSAQIGNPLFQYNFHPLDNTQINGTGCPAGRGEGGRPIICDTYNHTIRGGTYESGGDTVGVNTRLRADLQSNRASLYAILSQYQTFTQVAANSFCGEAARVGNLETLHNNIHADFTPGHMTPPAVAAFDPIFWLHHANVDRHLAIHQALYPNTYLTSCAAEFPTYTIEIGEILDANSALTPFHKNAAGDFWTSAAAREIRTQGYTYPELANNPSNATLVKTIKDLYSGPADVPVTATKTVRNTKRQGSEPTEKELYLAEIKLPTCGLDDGQGGGAPYSVLIFLGDVGNDAKDWITSDSFVGATSTLGAMIPSDQVTTATIDLSFALEKAIAGGLTSAEKAKEYLKANLHYRLAIGEVEIPKKEVANLNVGLISTKVEIAQSDDEFDRWVGGFMEHGTVEA</sequence>
<gene>
    <name evidence="13" type="ORF">K458DRAFT_474505</name>
</gene>
<evidence type="ECO:0000256" key="11">
    <source>
        <dbReference type="SAM" id="SignalP"/>
    </source>
</evidence>
<dbReference type="Pfam" id="PF18132">
    <property type="entry name" value="Tyrosinase_C"/>
    <property type="match status" value="1"/>
</dbReference>
<feature type="chain" id="PRO_5026064709" description="tyrosinase" evidence="11">
    <location>
        <begin position="19"/>
        <end position="600"/>
    </location>
</feature>
<dbReference type="GO" id="GO:0004503">
    <property type="term" value="F:tyrosinase activity"/>
    <property type="evidence" value="ECO:0007669"/>
    <property type="project" value="UniProtKB-EC"/>
</dbReference>
<dbReference type="Gene3D" id="1.10.1280.10">
    <property type="entry name" value="Di-copper center containing domain from catechol oxidase"/>
    <property type="match status" value="1"/>
</dbReference>
<dbReference type="OrthoDB" id="6132182at2759"/>
<evidence type="ECO:0000256" key="7">
    <source>
        <dbReference type="ARBA" id="ARBA00023033"/>
    </source>
</evidence>
<evidence type="ECO:0000313" key="13">
    <source>
        <dbReference type="EMBL" id="KAF2690201.1"/>
    </source>
</evidence>
<accession>A0A6G1JIY4</accession>
<evidence type="ECO:0000313" key="14">
    <source>
        <dbReference type="Proteomes" id="UP000799291"/>
    </source>
</evidence>
<keyword evidence="8" id="KW-0470">Melanin biosynthesis</keyword>
<comment type="catalytic activity">
    <reaction evidence="10">
        <text>L-tyrosine + O2 = L-dopaquinone + H2O</text>
        <dbReference type="Rhea" id="RHEA:18117"/>
        <dbReference type="ChEBI" id="CHEBI:15377"/>
        <dbReference type="ChEBI" id="CHEBI:15379"/>
        <dbReference type="ChEBI" id="CHEBI:57924"/>
        <dbReference type="ChEBI" id="CHEBI:58315"/>
        <dbReference type="EC" id="1.14.18.1"/>
    </reaction>
</comment>
<dbReference type="EC" id="1.14.18.1" evidence="3"/>
<evidence type="ECO:0000256" key="5">
    <source>
        <dbReference type="ARBA" id="ARBA00023002"/>
    </source>
</evidence>
<keyword evidence="11" id="KW-0732">Signal</keyword>
<feature type="signal peptide" evidence="11">
    <location>
        <begin position="1"/>
        <end position="18"/>
    </location>
</feature>
<evidence type="ECO:0000256" key="9">
    <source>
        <dbReference type="ARBA" id="ARBA00048233"/>
    </source>
</evidence>
<proteinExistence type="inferred from homology"/>
<comment type="similarity">
    <text evidence="2">Belongs to the tyrosinase family.</text>
</comment>
<evidence type="ECO:0000256" key="4">
    <source>
        <dbReference type="ARBA" id="ARBA00022723"/>
    </source>
</evidence>
<dbReference type="InterPro" id="IPR050316">
    <property type="entry name" value="Tyrosinase/Hemocyanin"/>
</dbReference>
<dbReference type="GO" id="GO:0042438">
    <property type="term" value="P:melanin biosynthetic process"/>
    <property type="evidence" value="ECO:0007669"/>
    <property type="project" value="UniProtKB-KW"/>
</dbReference>
<dbReference type="InterPro" id="IPR041640">
    <property type="entry name" value="Tyrosinase_C"/>
</dbReference>
<dbReference type="Pfam" id="PF00264">
    <property type="entry name" value="Tyrosinase"/>
    <property type="match status" value="1"/>
</dbReference>
<evidence type="ECO:0000259" key="12">
    <source>
        <dbReference type="PROSITE" id="PS00498"/>
    </source>
</evidence>
<organism evidence="13 14">
    <name type="scientific">Lentithecium fluviatile CBS 122367</name>
    <dbReference type="NCBI Taxonomy" id="1168545"/>
    <lineage>
        <taxon>Eukaryota</taxon>
        <taxon>Fungi</taxon>
        <taxon>Dikarya</taxon>
        <taxon>Ascomycota</taxon>
        <taxon>Pezizomycotina</taxon>
        <taxon>Dothideomycetes</taxon>
        <taxon>Pleosporomycetidae</taxon>
        <taxon>Pleosporales</taxon>
        <taxon>Massarineae</taxon>
        <taxon>Lentitheciaceae</taxon>
        <taxon>Lentithecium</taxon>
    </lineage>
</organism>
<feature type="domain" description="Tyrosinase copper-binding" evidence="12">
    <location>
        <begin position="329"/>
        <end position="340"/>
    </location>
</feature>
<reference evidence="13" key="1">
    <citation type="journal article" date="2020" name="Stud. Mycol.">
        <title>101 Dothideomycetes genomes: a test case for predicting lifestyles and emergence of pathogens.</title>
        <authorList>
            <person name="Haridas S."/>
            <person name="Albert R."/>
            <person name="Binder M."/>
            <person name="Bloem J."/>
            <person name="Labutti K."/>
            <person name="Salamov A."/>
            <person name="Andreopoulos B."/>
            <person name="Baker S."/>
            <person name="Barry K."/>
            <person name="Bills G."/>
            <person name="Bluhm B."/>
            <person name="Cannon C."/>
            <person name="Castanera R."/>
            <person name="Culley D."/>
            <person name="Daum C."/>
            <person name="Ezra D."/>
            <person name="Gonzalez J."/>
            <person name="Henrissat B."/>
            <person name="Kuo A."/>
            <person name="Liang C."/>
            <person name="Lipzen A."/>
            <person name="Lutzoni F."/>
            <person name="Magnuson J."/>
            <person name="Mondo S."/>
            <person name="Nolan M."/>
            <person name="Ohm R."/>
            <person name="Pangilinan J."/>
            <person name="Park H.-J."/>
            <person name="Ramirez L."/>
            <person name="Alfaro M."/>
            <person name="Sun H."/>
            <person name="Tritt A."/>
            <person name="Yoshinaga Y."/>
            <person name="Zwiers L.-H."/>
            <person name="Turgeon B."/>
            <person name="Goodwin S."/>
            <person name="Spatafora J."/>
            <person name="Crous P."/>
            <person name="Grigoriev I."/>
        </authorList>
    </citation>
    <scope>NUCLEOTIDE SEQUENCE</scope>
    <source>
        <strain evidence="13">CBS 122367</strain>
    </source>
</reference>